<dbReference type="AlphaFoldDB" id="A0A8T2NT48"/>
<evidence type="ECO:0000256" key="4">
    <source>
        <dbReference type="ARBA" id="ARBA00022729"/>
    </source>
</evidence>
<dbReference type="Proteomes" id="UP000824540">
    <property type="component" value="Unassembled WGS sequence"/>
</dbReference>
<dbReference type="GO" id="GO:0005615">
    <property type="term" value="C:extracellular space"/>
    <property type="evidence" value="ECO:0007669"/>
    <property type="project" value="TreeGrafter"/>
</dbReference>
<evidence type="ECO:0000256" key="7">
    <source>
        <dbReference type="ARBA" id="ARBA00023119"/>
    </source>
</evidence>
<dbReference type="PRINTS" id="PR00453">
    <property type="entry name" value="VWFADOMAIN"/>
</dbReference>
<keyword evidence="5" id="KW-0677">Repeat</keyword>
<dbReference type="EMBL" id="JAFBMS010000053">
    <property type="protein sequence ID" value="KAG9339527.1"/>
    <property type="molecule type" value="Genomic_DNA"/>
</dbReference>
<evidence type="ECO:0000256" key="6">
    <source>
        <dbReference type="ARBA" id="ARBA00022889"/>
    </source>
</evidence>
<evidence type="ECO:0000256" key="1">
    <source>
        <dbReference type="ARBA" id="ARBA00004498"/>
    </source>
</evidence>
<keyword evidence="2" id="KW-0964">Secreted</keyword>
<dbReference type="OrthoDB" id="6132182at2759"/>
<dbReference type="GO" id="GO:0005581">
    <property type="term" value="C:collagen trimer"/>
    <property type="evidence" value="ECO:0007669"/>
    <property type="project" value="UniProtKB-KW"/>
</dbReference>
<keyword evidence="6" id="KW-0130">Cell adhesion</keyword>
<evidence type="ECO:0000256" key="3">
    <source>
        <dbReference type="ARBA" id="ARBA00022530"/>
    </source>
</evidence>
<name>A0A8T2NT48_9TELE</name>
<dbReference type="FunFam" id="3.40.50.410:FF:000003">
    <property type="entry name" value="Collagen type VI alpha 3 chain"/>
    <property type="match status" value="4"/>
</dbReference>
<organism evidence="9 10">
    <name type="scientific">Albula glossodonta</name>
    <name type="common">roundjaw bonefish</name>
    <dbReference type="NCBI Taxonomy" id="121402"/>
    <lineage>
        <taxon>Eukaryota</taxon>
        <taxon>Metazoa</taxon>
        <taxon>Chordata</taxon>
        <taxon>Craniata</taxon>
        <taxon>Vertebrata</taxon>
        <taxon>Euteleostomi</taxon>
        <taxon>Actinopterygii</taxon>
        <taxon>Neopterygii</taxon>
        <taxon>Teleostei</taxon>
        <taxon>Albuliformes</taxon>
        <taxon>Albulidae</taxon>
        <taxon>Albula</taxon>
    </lineage>
</organism>
<evidence type="ECO:0000256" key="2">
    <source>
        <dbReference type="ARBA" id="ARBA00022525"/>
    </source>
</evidence>
<keyword evidence="3" id="KW-0272">Extracellular matrix</keyword>
<dbReference type="InterPro" id="IPR036465">
    <property type="entry name" value="vWFA_dom_sf"/>
</dbReference>
<dbReference type="SUPFAM" id="SSF53300">
    <property type="entry name" value="vWA-like"/>
    <property type="match status" value="5"/>
</dbReference>
<accession>A0A8T2NT48</accession>
<feature type="domain" description="VWFA" evidence="8">
    <location>
        <begin position="432"/>
        <end position="604"/>
    </location>
</feature>
<keyword evidence="7" id="KW-0176">Collagen</keyword>
<dbReference type="GO" id="GO:0007155">
    <property type="term" value="P:cell adhesion"/>
    <property type="evidence" value="ECO:0007669"/>
    <property type="project" value="UniProtKB-KW"/>
</dbReference>
<proteinExistence type="predicted"/>
<gene>
    <name evidence="9" type="ORF">JZ751_023669</name>
</gene>
<protein>
    <recommendedName>
        <fullName evidence="8">VWFA domain-containing protein</fullName>
    </recommendedName>
</protein>
<keyword evidence="10" id="KW-1185">Reference proteome</keyword>
<evidence type="ECO:0000313" key="9">
    <source>
        <dbReference type="EMBL" id="KAG9339527.1"/>
    </source>
</evidence>
<dbReference type="InterPro" id="IPR050525">
    <property type="entry name" value="ECM_Assembly_Org"/>
</dbReference>
<comment type="subcellular location">
    <subcellularLocation>
        <location evidence="1">Secreted</location>
        <location evidence="1">Extracellular space</location>
        <location evidence="1">Extracellular matrix</location>
    </subcellularLocation>
</comment>
<reference evidence="9" key="1">
    <citation type="thesis" date="2021" institute="BYU ScholarsArchive" country="Provo, UT, USA">
        <title>Applications of and Algorithms for Genome Assembly and Genomic Analyses with an Emphasis on Marine Teleosts.</title>
        <authorList>
            <person name="Pickett B.D."/>
        </authorList>
    </citation>
    <scope>NUCLEOTIDE SEQUENCE</scope>
    <source>
        <strain evidence="9">HI-2016</strain>
    </source>
</reference>
<dbReference type="InterPro" id="IPR002035">
    <property type="entry name" value="VWF_A"/>
</dbReference>
<keyword evidence="4" id="KW-0732">Signal</keyword>
<feature type="domain" description="VWFA" evidence="8">
    <location>
        <begin position="607"/>
        <end position="781"/>
    </location>
</feature>
<dbReference type="Gene3D" id="3.40.50.410">
    <property type="entry name" value="von Willebrand factor, type A domain"/>
    <property type="match status" value="5"/>
</dbReference>
<feature type="domain" description="VWFA" evidence="8">
    <location>
        <begin position="23"/>
        <end position="200"/>
    </location>
</feature>
<evidence type="ECO:0000259" key="8">
    <source>
        <dbReference type="PROSITE" id="PS50234"/>
    </source>
</evidence>
<dbReference type="PROSITE" id="PS50234">
    <property type="entry name" value="VWFA"/>
    <property type="match status" value="5"/>
</dbReference>
<dbReference type="SMART" id="SM00327">
    <property type="entry name" value="VWA"/>
    <property type="match status" value="5"/>
</dbReference>
<feature type="domain" description="VWFA" evidence="8">
    <location>
        <begin position="224"/>
        <end position="402"/>
    </location>
</feature>
<evidence type="ECO:0000256" key="5">
    <source>
        <dbReference type="ARBA" id="ARBA00022737"/>
    </source>
</evidence>
<dbReference type="Pfam" id="PF00092">
    <property type="entry name" value="VWA"/>
    <property type="match status" value="5"/>
</dbReference>
<feature type="domain" description="VWFA" evidence="8">
    <location>
        <begin position="807"/>
        <end position="915"/>
    </location>
</feature>
<dbReference type="PANTHER" id="PTHR24020:SF13">
    <property type="entry name" value="COLLAGEN ALPHA-3(VI) CHAIN"/>
    <property type="match status" value="1"/>
</dbReference>
<dbReference type="PANTHER" id="PTHR24020">
    <property type="entry name" value="COLLAGEN ALPHA"/>
    <property type="match status" value="1"/>
</dbReference>
<sequence>MGLRVMTGHVITEFCNRTQESADLVLLIDGSENVGAANFPRVRDLALSVVERLDVGRDAIRVAVIQYSADPEIQFYLNSYETKTAVLDAIKGLSFIGGGESNLGAALQEVADDLLGPDAGGRADDGVPQALVVISAGPSTDDVSAGDRAIKQASVFTFGVAAGSASTAELEGIATDKSFVLSAPSVGAVATLGDQLLPYINGVAQRTIVMHTEMTEALAVGKRDIIFLIDGSQNMGNTHFVAIRDFIKKFVEIMPIGPDQVQVGVAQFTNNPKLEMDLNTHGTKESLSAAVNRMRVKGGTQQVNIGAALDFVRTQMLRTDKGSRINQGVPQLVMLFSAKKASDSVAQQAQELHSMGVLTLAAGSKAADEQELKEIAFDDSLVFILRDFRMLGRNPKLLVNPLSTLSGVVVTEQPTEPIVEITTVQTQRVIRDIVFLVDGSAYIGANFAYVRELILGIVDKLDVRPDRVQIGLMQFARDQRTEFYLNTYNSKQGVVDAVSRLRPIGGDVVYTGAALEYALQNHFLTSAGSRKRQGVPQAVVLITGSPPQDEVKRVADKVALAGVLTYTVGAGQADQSLLSTVAFVPDLSYYVDRYDTLPSVVAQIMTPLITVVGDTDTISSVGDFAYIQDFILKVIGPLDVGINKVRVAVVQHSENPSPNFYLNTYNTKEEVTAAINGMRLAGGRSLNTGEALRFMKDTVFSQERGSRAAQNVPQFLIVLTGDRSRDNVREPAGALKTGGVVPLGVGVKNADRRQIETISHNPSFAFNVKEFNQLNTVQQRVGGFVSLPKENLEIILQQVELDAAQRDIVFLLDGSDGTRSGFSAMRDFVQRVVEKFSVGENKDRVSVVQYSRDPEAHFYLNTYSTKADVTDTIRSLKHKGGTPLNTGAALQFVKDNVFTASAGSRRLEDRINQLL</sequence>
<comment type="caution">
    <text evidence="9">The sequence shown here is derived from an EMBL/GenBank/DDBJ whole genome shotgun (WGS) entry which is preliminary data.</text>
</comment>
<evidence type="ECO:0000313" key="10">
    <source>
        <dbReference type="Proteomes" id="UP000824540"/>
    </source>
</evidence>